<proteinExistence type="inferred from homology"/>
<dbReference type="GO" id="GO:0051604">
    <property type="term" value="P:protein maturation"/>
    <property type="evidence" value="ECO:0007669"/>
    <property type="project" value="TreeGrafter"/>
</dbReference>
<comment type="caution">
    <text evidence="5">The sequence shown here is derived from an EMBL/GenBank/DDBJ whole genome shotgun (WGS) entry which is preliminary data.</text>
</comment>
<dbReference type="AlphaFoldDB" id="X7ZV62"/>
<dbReference type="PANTHER" id="PTHR30149">
    <property type="entry name" value="HYDROGENASE PROTEIN ASSEMBLY PROTEIN HYPD"/>
    <property type="match status" value="1"/>
</dbReference>
<dbReference type="EMBL" id="JAOB01000069">
    <property type="protein sequence ID" value="EUA23507.1"/>
    <property type="molecule type" value="Genomic_DNA"/>
</dbReference>
<dbReference type="Pfam" id="PF01924">
    <property type="entry name" value="HypD"/>
    <property type="match status" value="2"/>
</dbReference>
<comment type="similarity">
    <text evidence="1">Belongs to the HypD family.</text>
</comment>
<feature type="region of interest" description="Disordered" evidence="4">
    <location>
        <begin position="290"/>
        <end position="326"/>
    </location>
</feature>
<dbReference type="InterPro" id="IPR045660">
    <property type="entry name" value="DUF6390"/>
</dbReference>
<evidence type="ECO:0000256" key="1">
    <source>
        <dbReference type="ARBA" id="ARBA00007888"/>
    </source>
</evidence>
<feature type="compositionally biased region" description="Basic and acidic residues" evidence="4">
    <location>
        <begin position="171"/>
        <end position="183"/>
    </location>
</feature>
<dbReference type="InterPro" id="IPR042243">
    <property type="entry name" value="HypD_1"/>
</dbReference>
<evidence type="ECO:0000256" key="4">
    <source>
        <dbReference type="SAM" id="MobiDB-lite"/>
    </source>
</evidence>
<dbReference type="InterPro" id="IPR042244">
    <property type="entry name" value="HypD_2_sf"/>
</dbReference>
<dbReference type="GO" id="GO:0051539">
    <property type="term" value="F:4 iron, 4 sulfur cluster binding"/>
    <property type="evidence" value="ECO:0007669"/>
    <property type="project" value="TreeGrafter"/>
</dbReference>
<dbReference type="Gene3D" id="3.40.50.11740">
    <property type="entry name" value="HypD, alpha/beta domain 2"/>
    <property type="match status" value="2"/>
</dbReference>
<dbReference type="GO" id="GO:0005506">
    <property type="term" value="F:iron ion binding"/>
    <property type="evidence" value="ECO:0007669"/>
    <property type="project" value="TreeGrafter"/>
</dbReference>
<gene>
    <name evidence="5" type="ORF">I553_5649</name>
</gene>
<accession>X7ZV62</accession>
<protein>
    <submittedName>
        <fullName evidence="5">Hydrogenase expression/formation protein HypD</fullName>
    </submittedName>
</protein>
<keyword evidence="3" id="KW-0408">Iron</keyword>
<dbReference type="PATRIC" id="fig|1299334.3.peg.7594"/>
<evidence type="ECO:0000256" key="3">
    <source>
        <dbReference type="ARBA" id="ARBA00023004"/>
    </source>
</evidence>
<organism evidence="5">
    <name type="scientific">Mycobacterium xenopi 4042</name>
    <dbReference type="NCBI Taxonomy" id="1299334"/>
    <lineage>
        <taxon>Bacteria</taxon>
        <taxon>Bacillati</taxon>
        <taxon>Actinomycetota</taxon>
        <taxon>Actinomycetes</taxon>
        <taxon>Mycobacteriales</taxon>
        <taxon>Mycobacteriaceae</taxon>
        <taxon>Mycobacterium</taxon>
    </lineage>
</organism>
<evidence type="ECO:0000256" key="2">
    <source>
        <dbReference type="ARBA" id="ARBA00022723"/>
    </source>
</evidence>
<dbReference type="PANTHER" id="PTHR30149:SF0">
    <property type="entry name" value="HYDROGENASE MATURATION FACTOR HYPD"/>
    <property type="match status" value="1"/>
</dbReference>
<sequence length="563" mass="62521">MCVIPMGRIDDAMWLAEQPDMIFTCFGDMMRVPGSNGNLLNAKARGADVRFVYSPLDALKVAVDNPEKQVVFFAVGFETTVPSTAVTLVRPAIWAYRISVCSATTSRSSRRLRRSWNHRICDSRVSSGRACLDGSREPTLPVRHRCLPQAAGDCRIRTTGHLGGSGDAADSDPREPLRGREPVLSRGASRGQPGRVGANRPGLRLTSHFEWRGLGFISQSALRLSDEFADFDAELRYAMPGVRVADPKACQCGEVLKGVLKPWECKVFGTACTPETRSELAWSLQRAPAQPTTTSAGCTATPSNWWSQRDGGERGRTQHRRPGIADVRPLRLRSQRSRLLRPTRPGALLSGSRHHIEAIAKRFSGAWPYLQVLSRMTGITDPLDYRLVESYWLGGGLGATLDRHAFTAELLAVIGLQARHYWAHLTDDLASEAAPNHCFHVFGVYPWSRLLSKCTDEQPVRVLDNCRISWGKVLSVDSTTATVYSRQLAWDGHELKLTTPVVRHAEIGVEANIGLPRLTPSRHVAIHWGKVCDVLTLQQVNRLAQSTHRQIRVTNRRLARQRQ</sequence>
<keyword evidence="2" id="KW-0479">Metal-binding</keyword>
<dbReference type="InterPro" id="IPR002780">
    <property type="entry name" value="Hyd_form_HypD"/>
</dbReference>
<feature type="compositionally biased region" description="Polar residues" evidence="4">
    <location>
        <begin position="290"/>
        <end position="307"/>
    </location>
</feature>
<evidence type="ECO:0000313" key="5">
    <source>
        <dbReference type="EMBL" id="EUA23507.1"/>
    </source>
</evidence>
<dbReference type="Pfam" id="PF19927">
    <property type="entry name" value="DUF6390"/>
    <property type="match status" value="1"/>
</dbReference>
<feature type="region of interest" description="Disordered" evidence="4">
    <location>
        <begin position="158"/>
        <end position="201"/>
    </location>
</feature>
<reference evidence="5" key="1">
    <citation type="submission" date="2014-01" db="EMBL/GenBank/DDBJ databases">
        <authorList>
            <person name="Brown-Elliot B."/>
            <person name="Wallace R."/>
            <person name="Lenaerts A."/>
            <person name="Ordway D."/>
            <person name="DeGroote M.A."/>
            <person name="Parker T."/>
            <person name="Sizemore C."/>
            <person name="Tallon L.J."/>
            <person name="Sadzewicz L.K."/>
            <person name="Sengamalay N."/>
            <person name="Fraser C.M."/>
            <person name="Hine E."/>
            <person name="Shefchek K.A."/>
            <person name="Das S.P."/>
            <person name="Tettelin H."/>
        </authorList>
    </citation>
    <scope>NUCLEOTIDE SEQUENCE [LARGE SCALE GENOMIC DNA]</scope>
    <source>
        <strain evidence="5">4042</strain>
    </source>
</reference>
<dbReference type="Gene3D" id="6.10.20.100">
    <property type="match status" value="1"/>
</dbReference>
<name>X7ZV62_MYCXE</name>
<dbReference type="GO" id="GO:0070025">
    <property type="term" value="F:carbon monoxide binding"/>
    <property type="evidence" value="ECO:0007669"/>
    <property type="project" value="TreeGrafter"/>
</dbReference>